<dbReference type="GO" id="GO:0008270">
    <property type="term" value="F:zinc ion binding"/>
    <property type="evidence" value="ECO:0007669"/>
    <property type="project" value="UniProtKB-KW"/>
</dbReference>
<evidence type="ECO:0000259" key="5">
    <source>
        <dbReference type="PROSITE" id="PS50865"/>
    </source>
</evidence>
<dbReference type="AlphaFoldDB" id="A0AAW0CJZ9"/>
<proteinExistence type="predicted"/>
<accession>A0AAW0CJZ9</accession>
<dbReference type="EMBL" id="JAYKXP010000038">
    <property type="protein sequence ID" value="KAK7040118.1"/>
    <property type="molecule type" value="Genomic_DNA"/>
</dbReference>
<protein>
    <recommendedName>
        <fullName evidence="5">MYND-type domain-containing protein</fullName>
    </recommendedName>
</protein>
<comment type="caution">
    <text evidence="6">The sequence shown here is derived from an EMBL/GenBank/DDBJ whole genome shotgun (WGS) entry which is preliminary data.</text>
</comment>
<dbReference type="Proteomes" id="UP001383192">
    <property type="component" value="Unassembled WGS sequence"/>
</dbReference>
<gene>
    <name evidence="6" type="ORF">VNI00_009923</name>
</gene>
<dbReference type="PROSITE" id="PS50865">
    <property type="entry name" value="ZF_MYND_2"/>
    <property type="match status" value="1"/>
</dbReference>
<keyword evidence="1" id="KW-0479">Metal-binding</keyword>
<evidence type="ECO:0000256" key="4">
    <source>
        <dbReference type="PROSITE-ProRule" id="PRU00134"/>
    </source>
</evidence>
<evidence type="ECO:0000313" key="6">
    <source>
        <dbReference type="EMBL" id="KAK7040118.1"/>
    </source>
</evidence>
<organism evidence="6 7">
    <name type="scientific">Paramarasmius palmivorus</name>
    <dbReference type="NCBI Taxonomy" id="297713"/>
    <lineage>
        <taxon>Eukaryota</taxon>
        <taxon>Fungi</taxon>
        <taxon>Dikarya</taxon>
        <taxon>Basidiomycota</taxon>
        <taxon>Agaricomycotina</taxon>
        <taxon>Agaricomycetes</taxon>
        <taxon>Agaricomycetidae</taxon>
        <taxon>Agaricales</taxon>
        <taxon>Marasmiineae</taxon>
        <taxon>Marasmiaceae</taxon>
        <taxon>Paramarasmius</taxon>
    </lineage>
</organism>
<dbReference type="InterPro" id="IPR002893">
    <property type="entry name" value="Znf_MYND"/>
</dbReference>
<name>A0AAW0CJZ9_9AGAR</name>
<evidence type="ECO:0000256" key="2">
    <source>
        <dbReference type="ARBA" id="ARBA00022771"/>
    </source>
</evidence>
<evidence type="ECO:0000256" key="1">
    <source>
        <dbReference type="ARBA" id="ARBA00022723"/>
    </source>
</evidence>
<keyword evidence="7" id="KW-1185">Reference proteome</keyword>
<feature type="domain" description="MYND-type" evidence="5">
    <location>
        <begin position="428"/>
        <end position="481"/>
    </location>
</feature>
<evidence type="ECO:0000313" key="7">
    <source>
        <dbReference type="Proteomes" id="UP001383192"/>
    </source>
</evidence>
<dbReference type="SUPFAM" id="SSF144232">
    <property type="entry name" value="HIT/MYND zinc finger-like"/>
    <property type="match status" value="1"/>
</dbReference>
<evidence type="ECO:0000256" key="3">
    <source>
        <dbReference type="ARBA" id="ARBA00022833"/>
    </source>
</evidence>
<dbReference type="Gene3D" id="6.10.140.2220">
    <property type="match status" value="1"/>
</dbReference>
<keyword evidence="3" id="KW-0862">Zinc</keyword>
<sequence>MSVKEIYKDFDRETLTSGSRQALSEIERWVSGDSQLLEAIPLIVRDLPAQIKLEEIDTGDAQRIIEGAQGALMMIADGLSADEFKSPKVLASIKESWPRIWLWASFLYFAYLRPESELYASKLPLQNSRAFSDTLLLTLAKLLNKMVLCDDSVTLLTTKPDGIAVAVYVHLLSAQNPPNSYLPDPEHEEIYTHARSILPTLVENRISYPWVVVALDNAPMQFASGVIKRVIYEFRVPYLDLDSLFISMSLFELCSTHSKNFNIALLRKHSIRWVCTIMKWAGKEQRSMQKHHKGSEHKLQVCVLSCAQYLQRVIAMFGRIAVIQALESRLLSSILKTAAFTGETILRKHHSKPVDIKDVYKDILNTILGFSVYYSVCRSLTRALRLVEDARWYQKMARENKFNEEYQEFRKMALERMVFKRNWEIAGYNLCRNEQCPLPRVRPPDGENHLSWFRCSGCEVEYYCSKSCQMSAWQSGHKSACRSMKEEGSVSQDGPPRHDSRDKDFMAYVTDQDLCRMKSSMLFQQSHYRHKHPELVPDEPLVSVLDYTKIPYKLTIMTGGEARQHCREAPLDWGKLLFEAKKLNGKVPLVLVIVPDAGKPFSWFRFNPGD</sequence>
<keyword evidence="2 4" id="KW-0863">Zinc-finger</keyword>
<dbReference type="Pfam" id="PF01753">
    <property type="entry name" value="zf-MYND"/>
    <property type="match status" value="1"/>
</dbReference>
<reference evidence="6 7" key="1">
    <citation type="submission" date="2024-01" db="EMBL/GenBank/DDBJ databases">
        <title>A draft genome for a cacao thread blight-causing isolate of Paramarasmius palmivorus.</title>
        <authorList>
            <person name="Baruah I.K."/>
            <person name="Bukari Y."/>
            <person name="Amoako-Attah I."/>
            <person name="Meinhardt L.W."/>
            <person name="Bailey B.A."/>
            <person name="Cohen S.P."/>
        </authorList>
    </citation>
    <scope>NUCLEOTIDE SEQUENCE [LARGE SCALE GENOMIC DNA]</scope>
    <source>
        <strain evidence="6 7">GH-12</strain>
    </source>
</reference>